<sequence>MKSYKNLRPVWAEIDLDNIGHNISEFKNKLEDDTLLTVVVKADGYGHGAVQVAKTALHHGTDRLAVAILDEAIELREAGLKKVPLLILGWTPKESAAEVVKHDLIQTVYNYENVSALNKEAAKLNKKVKVHVKVDTGMGRIGLEPDEAVDFVKRIKKLSNIVVEGIYTHFAVADAEDKNYTYEQFAKFTKVITDLEDEGIDIPIKHSANSAAFLDLPETHLDMVRLGIITYGLWPSKQVQQRVDLKPGMRLKARIAYIKDVPKGTDISYGRTYTTESESKIATLPLGYEDGYNRLLSSNNEVLVNGKRVPVVGRVCMDQFMIDVSEIDSVEIGDEVTLIGKNGEEEITATEVADRIETINYEVVCMVSKRIPRVYVNNNEVVEVVKR</sequence>
<dbReference type="InterPro" id="IPR029066">
    <property type="entry name" value="PLP-binding_barrel"/>
</dbReference>
<reference evidence="10" key="1">
    <citation type="submission" date="2017-02" db="EMBL/GenBank/DDBJ databases">
        <authorList>
            <person name="Varghese N."/>
            <person name="Submissions S."/>
        </authorList>
    </citation>
    <scope>NUCLEOTIDE SEQUENCE [LARGE SCALE GENOMIC DNA]</scope>
    <source>
        <strain evidence="10">ATCC BAA-73</strain>
    </source>
</reference>
<evidence type="ECO:0000256" key="5">
    <source>
        <dbReference type="HAMAP-Rule" id="MF_01201"/>
    </source>
</evidence>
<feature type="binding site" evidence="5 7">
    <location>
        <position position="317"/>
    </location>
    <ligand>
        <name>substrate</name>
    </ligand>
</feature>
<dbReference type="CDD" id="cd00430">
    <property type="entry name" value="PLPDE_III_AR"/>
    <property type="match status" value="1"/>
</dbReference>
<dbReference type="Gene3D" id="3.20.20.10">
    <property type="entry name" value="Alanine racemase"/>
    <property type="match status" value="1"/>
</dbReference>
<dbReference type="Proteomes" id="UP000190625">
    <property type="component" value="Unassembled WGS sequence"/>
</dbReference>
<dbReference type="InterPro" id="IPR011079">
    <property type="entry name" value="Ala_racemase_C"/>
</dbReference>
<evidence type="ECO:0000256" key="7">
    <source>
        <dbReference type="PIRSR" id="PIRSR600821-52"/>
    </source>
</evidence>
<comment type="similarity">
    <text evidence="5">Belongs to the alanine racemase family.</text>
</comment>
<dbReference type="SUPFAM" id="SSF50621">
    <property type="entry name" value="Alanine racemase C-terminal domain-like"/>
    <property type="match status" value="1"/>
</dbReference>
<evidence type="ECO:0000256" key="2">
    <source>
        <dbReference type="ARBA" id="ARBA00001933"/>
    </source>
</evidence>
<protein>
    <recommendedName>
        <fullName evidence="5">Alanine racemase</fullName>
        <ecNumber evidence="5">5.1.1.1</ecNumber>
    </recommendedName>
</protein>
<evidence type="ECO:0000313" key="9">
    <source>
        <dbReference type="EMBL" id="SJZ77112.1"/>
    </source>
</evidence>
<keyword evidence="4 5" id="KW-0413">Isomerase</keyword>
<dbReference type="GO" id="GO:0030632">
    <property type="term" value="P:D-alanine biosynthetic process"/>
    <property type="evidence" value="ECO:0007669"/>
    <property type="project" value="UniProtKB-UniRule"/>
</dbReference>
<comment type="cofactor">
    <cofactor evidence="2 5 6">
        <name>pyridoxal 5'-phosphate</name>
        <dbReference type="ChEBI" id="CHEBI:597326"/>
    </cofactor>
</comment>
<dbReference type="NCBIfam" id="TIGR00492">
    <property type="entry name" value="alr"/>
    <property type="match status" value="1"/>
</dbReference>
<feature type="binding site" evidence="5 7">
    <location>
        <position position="140"/>
    </location>
    <ligand>
        <name>substrate</name>
    </ligand>
</feature>
<feature type="domain" description="Alanine racemase C-terminal" evidence="8">
    <location>
        <begin position="248"/>
        <end position="376"/>
    </location>
</feature>
<dbReference type="RefSeq" id="WP_078810227.1">
    <property type="nucleotide sequence ID" value="NZ_FUWM01000014.1"/>
</dbReference>
<evidence type="ECO:0000259" key="8">
    <source>
        <dbReference type="SMART" id="SM01005"/>
    </source>
</evidence>
<dbReference type="GO" id="GO:0030170">
    <property type="term" value="F:pyridoxal phosphate binding"/>
    <property type="evidence" value="ECO:0007669"/>
    <property type="project" value="UniProtKB-UniRule"/>
</dbReference>
<name>A0A1T4NCT9_9FIRM</name>
<evidence type="ECO:0000313" key="10">
    <source>
        <dbReference type="Proteomes" id="UP000190625"/>
    </source>
</evidence>
<dbReference type="SMART" id="SM01005">
    <property type="entry name" value="Ala_racemase_C"/>
    <property type="match status" value="1"/>
</dbReference>
<dbReference type="SUPFAM" id="SSF51419">
    <property type="entry name" value="PLP-binding barrel"/>
    <property type="match status" value="1"/>
</dbReference>
<evidence type="ECO:0000256" key="6">
    <source>
        <dbReference type="PIRSR" id="PIRSR600821-50"/>
    </source>
</evidence>
<gene>
    <name evidence="9" type="ORF">SAMN02745118_01768</name>
</gene>
<feature type="active site" description="Proton acceptor; specific for D-alanine" evidence="5">
    <location>
        <position position="41"/>
    </location>
</feature>
<dbReference type="EMBL" id="FUWM01000014">
    <property type="protein sequence ID" value="SJZ77112.1"/>
    <property type="molecule type" value="Genomic_DNA"/>
</dbReference>
<proteinExistence type="inferred from homology"/>
<dbReference type="STRING" id="142842.SAMN02745118_01768"/>
<dbReference type="PRINTS" id="PR00992">
    <property type="entry name" value="ALARACEMASE"/>
</dbReference>
<dbReference type="OrthoDB" id="9813814at2"/>
<dbReference type="InterPro" id="IPR001608">
    <property type="entry name" value="Ala_racemase_N"/>
</dbReference>
<dbReference type="Gene3D" id="2.40.37.10">
    <property type="entry name" value="Lyase, Ornithine Decarboxylase, Chain A, domain 1"/>
    <property type="match status" value="1"/>
</dbReference>
<dbReference type="EC" id="5.1.1.1" evidence="5"/>
<dbReference type="PROSITE" id="PS00395">
    <property type="entry name" value="ALANINE_RACEMASE"/>
    <property type="match status" value="1"/>
</dbReference>
<comment type="function">
    <text evidence="5">Catalyzes the interconversion of L-alanine and D-alanine. May also act on other amino acids.</text>
</comment>
<evidence type="ECO:0000256" key="3">
    <source>
        <dbReference type="ARBA" id="ARBA00022898"/>
    </source>
</evidence>
<keyword evidence="3 5" id="KW-0663">Pyridoxal phosphate</keyword>
<dbReference type="FunFam" id="2.40.37.10:FF:000006">
    <property type="entry name" value="Alanine racemase"/>
    <property type="match status" value="1"/>
</dbReference>
<dbReference type="Pfam" id="PF01168">
    <property type="entry name" value="Ala_racemase_N"/>
    <property type="match status" value="1"/>
</dbReference>
<feature type="active site" description="Proton acceptor; specific for L-alanine" evidence="5">
    <location>
        <position position="269"/>
    </location>
</feature>
<dbReference type="UniPathway" id="UPA00042">
    <property type="reaction ID" value="UER00497"/>
</dbReference>
<dbReference type="GO" id="GO:0009252">
    <property type="term" value="P:peptidoglycan biosynthetic process"/>
    <property type="evidence" value="ECO:0007669"/>
    <property type="project" value="TreeGrafter"/>
</dbReference>
<dbReference type="FunFam" id="3.20.20.10:FF:000002">
    <property type="entry name" value="Alanine racemase"/>
    <property type="match status" value="1"/>
</dbReference>
<dbReference type="InterPro" id="IPR000821">
    <property type="entry name" value="Ala_racemase"/>
</dbReference>
<organism evidence="9 10">
    <name type="scientific">Selenihalanaerobacter shriftii</name>
    <dbReference type="NCBI Taxonomy" id="142842"/>
    <lineage>
        <taxon>Bacteria</taxon>
        <taxon>Bacillati</taxon>
        <taxon>Bacillota</taxon>
        <taxon>Clostridia</taxon>
        <taxon>Halanaerobiales</taxon>
        <taxon>Halobacteroidaceae</taxon>
        <taxon>Selenihalanaerobacter</taxon>
    </lineage>
</organism>
<dbReference type="PANTHER" id="PTHR30511:SF0">
    <property type="entry name" value="ALANINE RACEMASE, CATABOLIC-RELATED"/>
    <property type="match status" value="1"/>
</dbReference>
<dbReference type="InterPro" id="IPR009006">
    <property type="entry name" value="Ala_racemase/Decarboxylase_C"/>
</dbReference>
<dbReference type="PANTHER" id="PTHR30511">
    <property type="entry name" value="ALANINE RACEMASE"/>
    <property type="match status" value="1"/>
</dbReference>
<comment type="catalytic activity">
    <reaction evidence="1 5">
        <text>L-alanine = D-alanine</text>
        <dbReference type="Rhea" id="RHEA:20249"/>
        <dbReference type="ChEBI" id="CHEBI:57416"/>
        <dbReference type="ChEBI" id="CHEBI:57972"/>
        <dbReference type="EC" id="5.1.1.1"/>
    </reaction>
</comment>
<keyword evidence="10" id="KW-1185">Reference proteome</keyword>
<dbReference type="GO" id="GO:0005829">
    <property type="term" value="C:cytosol"/>
    <property type="evidence" value="ECO:0007669"/>
    <property type="project" value="TreeGrafter"/>
</dbReference>
<feature type="modified residue" description="N6-(pyridoxal phosphate)lysine" evidence="5 6">
    <location>
        <position position="41"/>
    </location>
</feature>
<evidence type="ECO:0000256" key="1">
    <source>
        <dbReference type="ARBA" id="ARBA00000316"/>
    </source>
</evidence>
<comment type="pathway">
    <text evidence="5">Amino-acid biosynthesis; D-alanine biosynthesis; D-alanine from L-alanine: step 1/1.</text>
</comment>
<dbReference type="InterPro" id="IPR020622">
    <property type="entry name" value="Ala_racemase_pyridoxalP-BS"/>
</dbReference>
<dbReference type="AlphaFoldDB" id="A0A1T4NCT9"/>
<dbReference type="GO" id="GO:0008784">
    <property type="term" value="F:alanine racemase activity"/>
    <property type="evidence" value="ECO:0007669"/>
    <property type="project" value="UniProtKB-UniRule"/>
</dbReference>
<dbReference type="HAMAP" id="MF_01201">
    <property type="entry name" value="Ala_racemase"/>
    <property type="match status" value="1"/>
</dbReference>
<dbReference type="Pfam" id="PF00842">
    <property type="entry name" value="Ala_racemase_C"/>
    <property type="match status" value="1"/>
</dbReference>
<evidence type="ECO:0000256" key="4">
    <source>
        <dbReference type="ARBA" id="ARBA00023235"/>
    </source>
</evidence>
<accession>A0A1T4NCT9</accession>